<evidence type="ECO:0000313" key="2">
    <source>
        <dbReference type="Proteomes" id="UP000005150"/>
    </source>
</evidence>
<name>I8YIG8_9BACE</name>
<gene>
    <name evidence="1" type="ORF">HMPREF1071_02807</name>
</gene>
<protein>
    <submittedName>
        <fullName evidence="1">Uncharacterized protein</fullName>
    </submittedName>
</protein>
<evidence type="ECO:0000313" key="1">
    <source>
        <dbReference type="EMBL" id="EIY62187.1"/>
    </source>
</evidence>
<dbReference type="Proteomes" id="UP000005150">
    <property type="component" value="Unassembled WGS sequence"/>
</dbReference>
<sequence>MPHKCKKCLRELRPWSKFKDLKSKEGLGLAICGSIINGVDHFWSGESRSNKQKADFRTLDLHYCEHCKSYYIVCPECGTLNPLSEMPNETRTLISCSRCRKRILYAEGDYSMGGG</sequence>
<comment type="caution">
    <text evidence="1">The sequence shown here is derived from an EMBL/GenBank/DDBJ whole genome shotgun (WGS) entry which is preliminary data.</text>
</comment>
<proteinExistence type="predicted"/>
<keyword evidence="2" id="KW-1185">Reference proteome</keyword>
<dbReference type="AlphaFoldDB" id="I8YIG8"/>
<organism evidence="1 2">
    <name type="scientific">Bacteroides salyersiae CL02T12C01</name>
    <dbReference type="NCBI Taxonomy" id="997887"/>
    <lineage>
        <taxon>Bacteria</taxon>
        <taxon>Pseudomonadati</taxon>
        <taxon>Bacteroidota</taxon>
        <taxon>Bacteroidia</taxon>
        <taxon>Bacteroidales</taxon>
        <taxon>Bacteroidaceae</taxon>
        <taxon>Bacteroides</taxon>
    </lineage>
</organism>
<accession>I8YIG8</accession>
<dbReference type="EMBL" id="AGXV01000032">
    <property type="protein sequence ID" value="EIY62187.1"/>
    <property type="molecule type" value="Genomic_DNA"/>
</dbReference>
<dbReference type="OrthoDB" id="9876385at2"/>
<reference evidence="1 2" key="1">
    <citation type="submission" date="2012-02" db="EMBL/GenBank/DDBJ databases">
        <title>The Genome Sequence of Bacteroides salyersiae CL02T12C01.</title>
        <authorList>
            <consortium name="The Broad Institute Genome Sequencing Platform"/>
            <person name="Earl A."/>
            <person name="Ward D."/>
            <person name="Feldgarden M."/>
            <person name="Gevers D."/>
            <person name="Zitomersky N.L."/>
            <person name="Coyne M.J."/>
            <person name="Comstock L.E."/>
            <person name="Young S.K."/>
            <person name="Zeng Q."/>
            <person name="Gargeya S."/>
            <person name="Fitzgerald M."/>
            <person name="Haas B."/>
            <person name="Abouelleil A."/>
            <person name="Alvarado L."/>
            <person name="Arachchi H.M."/>
            <person name="Berlin A."/>
            <person name="Chapman S.B."/>
            <person name="Gearin G."/>
            <person name="Goldberg J."/>
            <person name="Griggs A."/>
            <person name="Gujja S."/>
            <person name="Hansen M."/>
            <person name="Heiman D."/>
            <person name="Howarth C."/>
            <person name="Larimer J."/>
            <person name="Lui A."/>
            <person name="MacDonald P.J.P."/>
            <person name="McCowen C."/>
            <person name="Montmayeur A."/>
            <person name="Murphy C."/>
            <person name="Neiman D."/>
            <person name="Pearson M."/>
            <person name="Priest M."/>
            <person name="Roberts A."/>
            <person name="Saif S."/>
            <person name="Shea T."/>
            <person name="Sisk P."/>
            <person name="Stolte C."/>
            <person name="Sykes S."/>
            <person name="Wortman J."/>
            <person name="Nusbaum C."/>
            <person name="Birren B."/>
        </authorList>
    </citation>
    <scope>NUCLEOTIDE SEQUENCE [LARGE SCALE GENOMIC DNA]</scope>
    <source>
        <strain evidence="1 2">CL02T12C01</strain>
    </source>
</reference>
<dbReference type="HOGENOM" id="CLU_2104126_0_0_10"/>